<dbReference type="OrthoDB" id="1747743at2759"/>
<keyword evidence="2" id="KW-1185">Reference proteome</keyword>
<sequence length="61" mass="7403">MEVTHILLFERQVTYDNVTNKFSFEHKDKKVTFKPLSSCEVLKGQIKMEKNKRYDEIFFEN</sequence>
<dbReference type="AlphaFoldDB" id="A0A371E8L4"/>
<comment type="caution">
    <text evidence="1">The sequence shown here is derived from an EMBL/GenBank/DDBJ whole genome shotgun (WGS) entry which is preliminary data.</text>
</comment>
<dbReference type="EMBL" id="QJKJ01015534">
    <property type="protein sequence ID" value="RDX62371.1"/>
    <property type="molecule type" value="Genomic_DNA"/>
</dbReference>
<protein>
    <submittedName>
        <fullName evidence="1">Uncharacterized protein</fullName>
    </submittedName>
</protein>
<evidence type="ECO:0000313" key="1">
    <source>
        <dbReference type="EMBL" id="RDX62371.1"/>
    </source>
</evidence>
<name>A0A371E8L4_MUCPR</name>
<proteinExistence type="predicted"/>
<organism evidence="1 2">
    <name type="scientific">Mucuna pruriens</name>
    <name type="common">Velvet bean</name>
    <name type="synonym">Dolichos pruriens</name>
    <dbReference type="NCBI Taxonomy" id="157652"/>
    <lineage>
        <taxon>Eukaryota</taxon>
        <taxon>Viridiplantae</taxon>
        <taxon>Streptophyta</taxon>
        <taxon>Embryophyta</taxon>
        <taxon>Tracheophyta</taxon>
        <taxon>Spermatophyta</taxon>
        <taxon>Magnoliopsida</taxon>
        <taxon>eudicotyledons</taxon>
        <taxon>Gunneridae</taxon>
        <taxon>Pentapetalae</taxon>
        <taxon>rosids</taxon>
        <taxon>fabids</taxon>
        <taxon>Fabales</taxon>
        <taxon>Fabaceae</taxon>
        <taxon>Papilionoideae</taxon>
        <taxon>50 kb inversion clade</taxon>
        <taxon>NPAAA clade</taxon>
        <taxon>indigoferoid/millettioid clade</taxon>
        <taxon>Phaseoleae</taxon>
        <taxon>Mucuna</taxon>
    </lineage>
</organism>
<dbReference type="Proteomes" id="UP000257109">
    <property type="component" value="Unassembled WGS sequence"/>
</dbReference>
<accession>A0A371E8L4</accession>
<gene>
    <name evidence="1" type="ORF">CR513_59306</name>
</gene>
<feature type="non-terminal residue" evidence="1">
    <location>
        <position position="1"/>
    </location>
</feature>
<reference evidence="1" key="1">
    <citation type="submission" date="2018-05" db="EMBL/GenBank/DDBJ databases">
        <title>Draft genome of Mucuna pruriens seed.</title>
        <authorList>
            <person name="Nnadi N.E."/>
            <person name="Vos R."/>
            <person name="Hasami M.H."/>
            <person name="Devisetty U.K."/>
            <person name="Aguiy J.C."/>
        </authorList>
    </citation>
    <scope>NUCLEOTIDE SEQUENCE [LARGE SCALE GENOMIC DNA]</scope>
    <source>
        <strain evidence="1">JCA_2017</strain>
    </source>
</reference>
<evidence type="ECO:0000313" key="2">
    <source>
        <dbReference type="Proteomes" id="UP000257109"/>
    </source>
</evidence>